<keyword evidence="5" id="KW-0812">Transmembrane</keyword>
<reference evidence="14 15" key="1">
    <citation type="submission" date="2018-02" db="EMBL/GenBank/DDBJ databases">
        <title>Subsurface microbial communities from deep shales in Ohio and West Virginia, USA.</title>
        <authorList>
            <person name="Wrighton K."/>
        </authorList>
    </citation>
    <scope>NUCLEOTIDE SEQUENCE [LARGE SCALE GENOMIC DNA]</scope>
    <source>
        <strain evidence="14 15">OWC-DMM</strain>
    </source>
</reference>
<evidence type="ECO:0000256" key="5">
    <source>
        <dbReference type="ARBA" id="ARBA00022692"/>
    </source>
</evidence>
<keyword evidence="7" id="KW-0472">Membrane</keyword>
<evidence type="ECO:0000313" key="15">
    <source>
        <dbReference type="Proteomes" id="UP000240010"/>
    </source>
</evidence>
<comment type="subcellular location">
    <subcellularLocation>
        <location evidence="1">Cell outer membrane</location>
    </subcellularLocation>
</comment>
<dbReference type="Pfam" id="PF17243">
    <property type="entry name" value="POTRA_TamA_1"/>
    <property type="match status" value="1"/>
</dbReference>
<dbReference type="InterPro" id="IPR000184">
    <property type="entry name" value="Bac_surfAg_D15"/>
</dbReference>
<evidence type="ECO:0000256" key="4">
    <source>
        <dbReference type="ARBA" id="ARBA00022452"/>
    </source>
</evidence>
<evidence type="ECO:0000313" key="14">
    <source>
        <dbReference type="EMBL" id="PPK74207.1"/>
    </source>
</evidence>
<proteinExistence type="inferred from homology"/>
<dbReference type="RefSeq" id="WP_104429851.1">
    <property type="nucleotide sequence ID" value="NZ_PTIZ01000010.1"/>
</dbReference>
<feature type="domain" description="TamA POTRA" evidence="13">
    <location>
        <begin position="26"/>
        <end position="102"/>
    </location>
</feature>
<evidence type="ECO:0000259" key="12">
    <source>
        <dbReference type="Pfam" id="PF07244"/>
    </source>
</evidence>
<accession>A0A2S6H9Q2</accession>
<comment type="similarity">
    <text evidence="2">Belongs to the TamA family.</text>
</comment>
<dbReference type="Gene3D" id="3.10.20.310">
    <property type="entry name" value="membrane protein fhac"/>
    <property type="match status" value="3"/>
</dbReference>
<gene>
    <name evidence="14" type="ORF">B0F87_1102</name>
</gene>
<dbReference type="InterPro" id="IPR035243">
    <property type="entry name" value="TamA_POTRA_Dom_1"/>
</dbReference>
<dbReference type="Pfam" id="PF07244">
    <property type="entry name" value="POTRA"/>
    <property type="match status" value="1"/>
</dbReference>
<dbReference type="PANTHER" id="PTHR12815:SF47">
    <property type="entry name" value="TRANSLOCATION AND ASSEMBLY MODULE SUBUNIT TAMA"/>
    <property type="match status" value="1"/>
</dbReference>
<keyword evidence="4" id="KW-1134">Transmembrane beta strand</keyword>
<dbReference type="GO" id="GO:0097347">
    <property type="term" value="C:TAM protein secretion complex"/>
    <property type="evidence" value="ECO:0007669"/>
    <property type="project" value="TreeGrafter"/>
</dbReference>
<feature type="domain" description="POTRA" evidence="12">
    <location>
        <begin position="194"/>
        <end position="261"/>
    </location>
</feature>
<name>A0A2S6H9Q2_9GAMM</name>
<evidence type="ECO:0000256" key="7">
    <source>
        <dbReference type="ARBA" id="ARBA00023136"/>
    </source>
</evidence>
<dbReference type="Proteomes" id="UP000240010">
    <property type="component" value="Unassembled WGS sequence"/>
</dbReference>
<dbReference type="Gene3D" id="2.40.160.50">
    <property type="entry name" value="membrane protein fhac: a member of the omp85/tpsb transporter family"/>
    <property type="match status" value="1"/>
</dbReference>
<dbReference type="Pfam" id="PF01103">
    <property type="entry name" value="Omp85"/>
    <property type="match status" value="1"/>
</dbReference>
<dbReference type="AlphaFoldDB" id="A0A2S6H9Q2"/>
<comment type="caution">
    <text evidence="14">The sequence shown here is derived from an EMBL/GenBank/DDBJ whole genome shotgun (WGS) entry which is preliminary data.</text>
</comment>
<comment type="subunit">
    <text evidence="10">Interacts with TamB to form the translocation and assembly module (TAM).</text>
</comment>
<dbReference type="PANTHER" id="PTHR12815">
    <property type="entry name" value="SORTING AND ASSEMBLY MACHINERY SAMM50 PROTEIN FAMILY MEMBER"/>
    <property type="match status" value="1"/>
</dbReference>
<protein>
    <recommendedName>
        <fullName evidence="3">Translocation and assembly module subunit TamA</fullName>
    </recommendedName>
    <alternativeName>
        <fullName evidence="9">Autotransporter assembly factor TamA</fullName>
    </alternativeName>
</protein>
<evidence type="ECO:0000256" key="6">
    <source>
        <dbReference type="ARBA" id="ARBA00022729"/>
    </source>
</evidence>
<dbReference type="InterPro" id="IPR039910">
    <property type="entry name" value="D15-like"/>
</dbReference>
<dbReference type="EMBL" id="PTIZ01000010">
    <property type="protein sequence ID" value="PPK74207.1"/>
    <property type="molecule type" value="Genomic_DNA"/>
</dbReference>
<evidence type="ECO:0000256" key="9">
    <source>
        <dbReference type="ARBA" id="ARBA00033063"/>
    </source>
</evidence>
<evidence type="ECO:0000256" key="2">
    <source>
        <dbReference type="ARBA" id="ARBA00010248"/>
    </source>
</evidence>
<organism evidence="14 15">
    <name type="scientific">Methylobacter tundripaludum</name>
    <dbReference type="NCBI Taxonomy" id="173365"/>
    <lineage>
        <taxon>Bacteria</taxon>
        <taxon>Pseudomonadati</taxon>
        <taxon>Pseudomonadota</taxon>
        <taxon>Gammaproteobacteria</taxon>
        <taxon>Methylococcales</taxon>
        <taxon>Methylococcaceae</taxon>
        <taxon>Methylobacter</taxon>
    </lineage>
</organism>
<dbReference type="InterPro" id="IPR010827">
    <property type="entry name" value="BamA/TamA_POTRA"/>
</dbReference>
<evidence type="ECO:0000259" key="11">
    <source>
        <dbReference type="Pfam" id="PF01103"/>
    </source>
</evidence>
<evidence type="ECO:0000256" key="8">
    <source>
        <dbReference type="ARBA" id="ARBA00023237"/>
    </source>
</evidence>
<evidence type="ECO:0000256" key="1">
    <source>
        <dbReference type="ARBA" id="ARBA00004442"/>
    </source>
</evidence>
<dbReference type="GO" id="GO:0009306">
    <property type="term" value="P:protein secretion"/>
    <property type="evidence" value="ECO:0007669"/>
    <property type="project" value="TreeGrafter"/>
</dbReference>
<evidence type="ECO:0000256" key="3">
    <source>
        <dbReference type="ARBA" id="ARBA00015419"/>
    </source>
</evidence>
<evidence type="ECO:0000256" key="10">
    <source>
        <dbReference type="ARBA" id="ARBA00093548"/>
    </source>
</evidence>
<evidence type="ECO:0000259" key="13">
    <source>
        <dbReference type="Pfam" id="PF17243"/>
    </source>
</evidence>
<keyword evidence="8" id="KW-0998">Cell outer membrane</keyword>
<dbReference type="GO" id="GO:0009279">
    <property type="term" value="C:cell outer membrane"/>
    <property type="evidence" value="ECO:0007669"/>
    <property type="project" value="UniProtKB-SubCell"/>
</dbReference>
<keyword evidence="6" id="KW-0732">Signal</keyword>
<feature type="domain" description="Bacterial surface antigen (D15)" evidence="11">
    <location>
        <begin position="390"/>
        <end position="574"/>
    </location>
</feature>
<sequence length="576" mass="63778">MRLIPASLSVVLFILLYLAAPGVDAKVSVTGLESEAKKNVQLMLSLSEEKCASPEWKIRGLFDKADEEISQALRALGYYHPIIKKALAFNTECWQADFTLDPGPQTIVADIAINLIGDARDDPEFQKLRNTLLTATGKPLRHDQYEKMKSRLESLALERGYLQASFPEKKLLIDKADNKAHIKLVFDTGKRRVFGDVIVEQDILNPEFVGKFITIKSGDFYSGEQLAKTHNALSKSGYFKSVEIRPDTAYVDPKRVPVTVKLYPEKIHHYGFGVGFDTDIGPLLNASYKNRRLNRRGHFLNANIDLSPVLSTADVEYTVPLDNPASDFFSFGGGLKREDTDTYKSLSGKLSARLKHDFDSGWKQTLFIDSVYEDFSTGTISNQVLLLVPGGSWLRSVSDNALRPTRGHRLEFNLAGSYKNPISDVSFAQGSASAVWIHPLPWSGKLIARTEQGATLVDQFDRLPTSYRFYAGGMNSIRGYAYKELGPKDNLGNVVGGKFLSVVSAEYEQAVLDDWGVAAFIDGGNAYNLDHISIKTGVGLGVRWYSPIGPIRLDFALPLSESDSSFQIHFAAGARL</sequence>